<dbReference type="PIRSF" id="PIRSF002741">
    <property type="entry name" value="MppA"/>
    <property type="match status" value="1"/>
</dbReference>
<evidence type="ECO:0000256" key="3">
    <source>
        <dbReference type="ARBA" id="ARBA00022448"/>
    </source>
</evidence>
<dbReference type="SUPFAM" id="SSF53850">
    <property type="entry name" value="Periplasmic binding protein-like II"/>
    <property type="match status" value="1"/>
</dbReference>
<dbReference type="Gene3D" id="3.10.105.10">
    <property type="entry name" value="Dipeptide-binding Protein, Domain 3"/>
    <property type="match status" value="1"/>
</dbReference>
<keyword evidence="3" id="KW-0813">Transport</keyword>
<dbReference type="InterPro" id="IPR039424">
    <property type="entry name" value="SBP_5"/>
</dbReference>
<evidence type="ECO:0000256" key="1">
    <source>
        <dbReference type="ARBA" id="ARBA00004196"/>
    </source>
</evidence>
<comment type="similarity">
    <text evidence="2">Belongs to the bacterial solute-binding protein 5 family.</text>
</comment>
<evidence type="ECO:0000313" key="9">
    <source>
        <dbReference type="Proteomes" id="UP000184758"/>
    </source>
</evidence>
<dbReference type="STRING" id="28230.SAMN05878443_0024"/>
<dbReference type="FunFam" id="3.90.76.10:FF:000001">
    <property type="entry name" value="Oligopeptide ABC transporter substrate-binding protein"/>
    <property type="match status" value="1"/>
</dbReference>
<dbReference type="Gene3D" id="3.40.190.10">
    <property type="entry name" value="Periplasmic binding protein-like II"/>
    <property type="match status" value="1"/>
</dbReference>
<dbReference type="GO" id="GO:0015833">
    <property type="term" value="P:peptide transport"/>
    <property type="evidence" value="ECO:0007669"/>
    <property type="project" value="UniProtKB-KW"/>
</dbReference>
<keyword evidence="5" id="KW-0653">Protein transport</keyword>
<feature type="chain" id="PRO_5039339409" evidence="6">
    <location>
        <begin position="21"/>
        <end position="547"/>
    </location>
</feature>
<reference evidence="9" key="1">
    <citation type="submission" date="2016-11" db="EMBL/GenBank/DDBJ databases">
        <authorList>
            <person name="Varghese N."/>
            <person name="Submissions S."/>
        </authorList>
    </citation>
    <scope>NUCLEOTIDE SEQUENCE [LARGE SCALE GENOMIC DNA]</scope>
    <source>
        <strain evidence="9">313</strain>
    </source>
</reference>
<dbReference type="OrthoDB" id="9801912at2"/>
<keyword evidence="4 6" id="KW-0732">Signal</keyword>
<dbReference type="RefSeq" id="WP_034546370.1">
    <property type="nucleotide sequence ID" value="NZ_FSRN01000001.1"/>
</dbReference>
<dbReference type="GO" id="GO:0043190">
    <property type="term" value="C:ATP-binding cassette (ABC) transporter complex"/>
    <property type="evidence" value="ECO:0007669"/>
    <property type="project" value="InterPro"/>
</dbReference>
<dbReference type="PANTHER" id="PTHR30290">
    <property type="entry name" value="PERIPLASMIC BINDING COMPONENT OF ABC TRANSPORTER"/>
    <property type="match status" value="1"/>
</dbReference>
<dbReference type="AlphaFoldDB" id="A0A1N6EJB4"/>
<name>A0A1N6EJB4_9LACT</name>
<dbReference type="InterPro" id="IPR000914">
    <property type="entry name" value="SBP_5_dom"/>
</dbReference>
<dbReference type="EMBL" id="FSRN01000001">
    <property type="protein sequence ID" value="SIN83104.1"/>
    <property type="molecule type" value="Genomic_DNA"/>
</dbReference>
<evidence type="ECO:0000256" key="4">
    <source>
        <dbReference type="ARBA" id="ARBA00022729"/>
    </source>
</evidence>
<dbReference type="Gene3D" id="3.90.76.10">
    <property type="entry name" value="Dipeptide-binding Protein, Domain 1"/>
    <property type="match status" value="1"/>
</dbReference>
<accession>A0A1N6EJB4</accession>
<protein>
    <submittedName>
        <fullName evidence="8">Oligopeptide transport system substrate-binding protein</fullName>
    </submittedName>
</protein>
<evidence type="ECO:0000259" key="7">
    <source>
        <dbReference type="Pfam" id="PF00496"/>
    </source>
</evidence>
<evidence type="ECO:0000256" key="5">
    <source>
        <dbReference type="ARBA" id="ARBA00022856"/>
    </source>
</evidence>
<dbReference type="PROSITE" id="PS51257">
    <property type="entry name" value="PROKAR_LIPOPROTEIN"/>
    <property type="match status" value="1"/>
</dbReference>
<dbReference type="CDD" id="cd08504">
    <property type="entry name" value="PBP2_OppA"/>
    <property type="match status" value="1"/>
</dbReference>
<organism evidence="8 9">
    <name type="scientific">Carnobacterium alterfunditum</name>
    <dbReference type="NCBI Taxonomy" id="28230"/>
    <lineage>
        <taxon>Bacteria</taxon>
        <taxon>Bacillati</taxon>
        <taxon>Bacillota</taxon>
        <taxon>Bacilli</taxon>
        <taxon>Lactobacillales</taxon>
        <taxon>Carnobacteriaceae</taxon>
        <taxon>Carnobacterium</taxon>
    </lineage>
</organism>
<evidence type="ECO:0000256" key="2">
    <source>
        <dbReference type="ARBA" id="ARBA00005695"/>
    </source>
</evidence>
<gene>
    <name evidence="8" type="ORF">SAMN05878443_0024</name>
</gene>
<evidence type="ECO:0000256" key="6">
    <source>
        <dbReference type="SAM" id="SignalP"/>
    </source>
</evidence>
<dbReference type="InterPro" id="IPR030678">
    <property type="entry name" value="Peptide/Ni-bd"/>
</dbReference>
<keyword evidence="9" id="KW-1185">Reference proteome</keyword>
<comment type="subcellular location">
    <subcellularLocation>
        <location evidence="1">Cell envelope</location>
    </subcellularLocation>
</comment>
<dbReference type="GO" id="GO:1904680">
    <property type="term" value="F:peptide transmembrane transporter activity"/>
    <property type="evidence" value="ECO:0007669"/>
    <property type="project" value="TreeGrafter"/>
</dbReference>
<feature type="signal peptide" evidence="6">
    <location>
        <begin position="1"/>
        <end position="20"/>
    </location>
</feature>
<dbReference type="PANTHER" id="PTHR30290:SF10">
    <property type="entry name" value="PERIPLASMIC OLIGOPEPTIDE-BINDING PROTEIN-RELATED"/>
    <property type="match status" value="1"/>
</dbReference>
<sequence>MKVQFYKLGLLSFTSLAVLSACGDAEQENTENTGEEQQVLHLAAESEMDTMDTTISTTNFTPMNNVFEGLVTYDLDGNLVPGNAASMPEVSEDGLTYTFTLQEDANWSNGTTVTANDFVFAWKRMVDPENGSGYAYLFSGIIKNAEAILNGEAEVDTLGVVALDDKTLKVTLEKPVPYFLDVLTIPSYFPQNEAFVTEQGENYGLNAENAIYNGPFTLADWDSASGDSWNYQKNDEYWGKDTVNLDEITTQVVKEVGTGLNLYESGTLDSISLSGDFVAQYTENADFKTNDKAWIYYIEVNHEVPELANENIRKALSYAIDRQGFTDNVLLDGSQPIFGHVPNGLAKNPETGVDFREDAGDVVQSDVETAQAAWQAGLEELDMDTFSLELTTSDSEDSKKLAEFIQSELQNNLPGLTIDIRQMPDNSRLDNIKSGNYQIATSYWLADFADPINFVERFDTDINRGNYSFEDIDALVDQSNQQYDDASARWNTLIEIEKTALGEHYVDVPIYQTAEAYLEKPYVKDIYRPVFGSRSFKYASIDDTQKE</sequence>
<proteinExistence type="inferred from homology"/>
<dbReference type="FunFam" id="3.10.105.10:FF:000001">
    <property type="entry name" value="Oligopeptide ABC transporter, oligopeptide-binding protein"/>
    <property type="match status" value="1"/>
</dbReference>
<feature type="domain" description="Solute-binding protein family 5" evidence="7">
    <location>
        <begin position="79"/>
        <end position="461"/>
    </location>
</feature>
<dbReference type="Pfam" id="PF00496">
    <property type="entry name" value="SBP_bac_5"/>
    <property type="match status" value="1"/>
</dbReference>
<dbReference type="Proteomes" id="UP000184758">
    <property type="component" value="Unassembled WGS sequence"/>
</dbReference>
<dbReference type="GO" id="GO:0030288">
    <property type="term" value="C:outer membrane-bounded periplasmic space"/>
    <property type="evidence" value="ECO:0007669"/>
    <property type="project" value="UniProtKB-ARBA"/>
</dbReference>
<dbReference type="eggNOG" id="COG4166">
    <property type="taxonomic scope" value="Bacteria"/>
</dbReference>
<keyword evidence="5" id="KW-0571">Peptide transport</keyword>
<evidence type="ECO:0000313" key="8">
    <source>
        <dbReference type="EMBL" id="SIN83104.1"/>
    </source>
</evidence>